<evidence type="ECO:0000256" key="1">
    <source>
        <dbReference type="SAM" id="Phobius"/>
    </source>
</evidence>
<evidence type="ECO:0000313" key="3">
    <source>
        <dbReference type="Proteomes" id="UP001597480"/>
    </source>
</evidence>
<organism evidence="2 3">
    <name type="scientific">Flavobacterium suzhouense</name>
    <dbReference type="NCBI Taxonomy" id="1529638"/>
    <lineage>
        <taxon>Bacteria</taxon>
        <taxon>Pseudomonadati</taxon>
        <taxon>Bacteroidota</taxon>
        <taxon>Flavobacteriia</taxon>
        <taxon>Flavobacteriales</taxon>
        <taxon>Flavobacteriaceae</taxon>
        <taxon>Flavobacterium</taxon>
    </lineage>
</organism>
<gene>
    <name evidence="2" type="ORF">ACFSR3_15465</name>
</gene>
<dbReference type="EMBL" id="JBHUMD010000029">
    <property type="protein sequence ID" value="MFD2603462.1"/>
    <property type="molecule type" value="Genomic_DNA"/>
</dbReference>
<dbReference type="RefSeq" id="WP_379822259.1">
    <property type="nucleotide sequence ID" value="NZ_JBHUMD010000029.1"/>
</dbReference>
<accession>A0ABW5NWI3</accession>
<keyword evidence="3" id="KW-1185">Reference proteome</keyword>
<protein>
    <submittedName>
        <fullName evidence="2">Uncharacterized protein</fullName>
    </submittedName>
</protein>
<reference evidence="3" key="1">
    <citation type="journal article" date="2019" name="Int. J. Syst. Evol. Microbiol.">
        <title>The Global Catalogue of Microorganisms (GCM) 10K type strain sequencing project: providing services to taxonomists for standard genome sequencing and annotation.</title>
        <authorList>
            <consortium name="The Broad Institute Genomics Platform"/>
            <consortium name="The Broad Institute Genome Sequencing Center for Infectious Disease"/>
            <person name="Wu L."/>
            <person name="Ma J."/>
        </authorList>
    </citation>
    <scope>NUCLEOTIDE SEQUENCE [LARGE SCALE GENOMIC DNA]</scope>
    <source>
        <strain evidence="3">KCTC 42107</strain>
    </source>
</reference>
<evidence type="ECO:0000313" key="2">
    <source>
        <dbReference type="EMBL" id="MFD2603462.1"/>
    </source>
</evidence>
<comment type="caution">
    <text evidence="2">The sequence shown here is derived from an EMBL/GenBank/DDBJ whole genome shotgun (WGS) entry which is preliminary data.</text>
</comment>
<name>A0ABW5NWI3_9FLAO</name>
<feature type="transmembrane region" description="Helical" evidence="1">
    <location>
        <begin position="24"/>
        <end position="47"/>
    </location>
</feature>
<sequence>MKQQQDYIRDISEIRSMMEKSTKFLSLSGWAGIMAGIYALIGAYIAYKVLYFNPDEIIYSSVSQRHYTGGIVKLVLLALSVLVLAVGTAVFFSSRRAAKRNEKFWNATSRRLLVNMGVPLVIGGILILILISKGFVGLVAPLTLIFYGLSLFIASRYTFEDVKILGLIQVVLGLISSYYIGYGLLFWALGFGVAHIAYGIYIHFKYER</sequence>
<dbReference type="Proteomes" id="UP001597480">
    <property type="component" value="Unassembled WGS sequence"/>
</dbReference>
<proteinExistence type="predicted"/>
<keyword evidence="1" id="KW-0472">Membrane</keyword>
<keyword evidence="1" id="KW-0812">Transmembrane</keyword>
<keyword evidence="1" id="KW-1133">Transmembrane helix</keyword>
<feature type="transmembrane region" description="Helical" evidence="1">
    <location>
        <begin position="162"/>
        <end position="180"/>
    </location>
</feature>
<feature type="transmembrane region" description="Helical" evidence="1">
    <location>
        <begin position="186"/>
        <end position="204"/>
    </location>
</feature>
<feature type="transmembrane region" description="Helical" evidence="1">
    <location>
        <begin position="112"/>
        <end position="132"/>
    </location>
</feature>
<feature type="transmembrane region" description="Helical" evidence="1">
    <location>
        <begin position="67"/>
        <end position="92"/>
    </location>
</feature>
<feature type="transmembrane region" description="Helical" evidence="1">
    <location>
        <begin position="138"/>
        <end position="155"/>
    </location>
</feature>